<dbReference type="EMBL" id="AOHS01000037">
    <property type="protein sequence ID" value="ELY29304.1"/>
    <property type="molecule type" value="Genomic_DNA"/>
</dbReference>
<dbReference type="InterPro" id="IPR023398">
    <property type="entry name" value="TIF_eIF4e-like"/>
</dbReference>
<dbReference type="SUPFAM" id="SSF55418">
    <property type="entry name" value="eIF4e-like"/>
    <property type="match status" value="1"/>
</dbReference>
<dbReference type="HOGENOM" id="CLU_1493018_0_0_2"/>
<proteinExistence type="inferred from homology"/>
<dbReference type="PANTHER" id="PTHR31977">
    <property type="entry name" value="UPF0696 PROTEIN C11ORF68"/>
    <property type="match status" value="1"/>
</dbReference>
<dbReference type="InterPro" id="IPR015034">
    <property type="entry name" value="Bles03"/>
</dbReference>
<evidence type="ECO:0000313" key="3">
    <source>
        <dbReference type="EMBL" id="ADD05380.1"/>
    </source>
</evidence>
<dbReference type="RefSeq" id="WP_004267634.1">
    <property type="nucleotide sequence ID" value="NC_013922.1"/>
</dbReference>
<dbReference type="GeneID" id="8824647"/>
<dbReference type="EMBL" id="CP001932">
    <property type="protein sequence ID" value="ADD05380.1"/>
    <property type="molecule type" value="Genomic_DNA"/>
</dbReference>
<dbReference type="Pfam" id="PF08939">
    <property type="entry name" value="Bles03"/>
    <property type="match status" value="1"/>
</dbReference>
<accession>D3SUX2</accession>
<sequence length="180" mass="20677">MKSPLTITDKEQYWLRSRDVSDSPKIGGDDYFSEHGVGRPENVQSDDLPPAENEAVREIDRDALEEQKTIGKWQITGSAERIDELWPELVADAEAGQLWAVKAMTTFGYEELAMYDDYLLTVYTPNYFERHDVLRVREHLRDAHDVTHELYYKPDIYTAKGIVADTAEEFGLSAPARYTQ</sequence>
<evidence type="ECO:0000313" key="4">
    <source>
        <dbReference type="EMBL" id="ELY29304.1"/>
    </source>
</evidence>
<dbReference type="PATRIC" id="fig|547559.17.peg.2236"/>
<dbReference type="PANTHER" id="PTHR31977:SF1">
    <property type="entry name" value="UPF0696 PROTEIN C11ORF68"/>
    <property type="match status" value="1"/>
</dbReference>
<reference evidence="3" key="4">
    <citation type="submission" date="2016-09" db="EMBL/GenBank/DDBJ databases">
        <authorList>
            <person name="Pfeiffer F."/>
        </authorList>
    </citation>
    <scope>NUCLEOTIDE SEQUENCE</scope>
    <source>
        <strain evidence="3">ATCC 43099</strain>
    </source>
</reference>
<evidence type="ECO:0000256" key="1">
    <source>
        <dbReference type="ARBA" id="ARBA00010568"/>
    </source>
</evidence>
<dbReference type="eggNOG" id="arCOG05313">
    <property type="taxonomic scope" value="Archaea"/>
</dbReference>
<dbReference type="OrthoDB" id="318166at2157"/>
<comment type="similarity">
    <text evidence="1">Belongs to the UPF0696 family.</text>
</comment>
<dbReference type="Proteomes" id="UP000001879">
    <property type="component" value="Chromosome"/>
</dbReference>
<dbReference type="Gene3D" id="3.30.760.10">
    <property type="entry name" value="RNA Cap, Translation Initiation Factor Eif4e"/>
    <property type="match status" value="1"/>
</dbReference>
<reference evidence="3 5" key="2">
    <citation type="journal article" date="2012" name="BMC Genomics">
        <title>A comparative genomics perspective on the genetic content of the alkaliphilic haloarchaeon Natrialba magadii ATCC 43099T.</title>
        <authorList>
            <person name="Siddaramappa S."/>
            <person name="Challacombe J.F."/>
            <person name="Decastro R.E."/>
            <person name="Pfeiffer F."/>
            <person name="Sastre D.E."/>
            <person name="Gimenez M.I."/>
            <person name="Paggi R.A."/>
            <person name="Detter J.C."/>
            <person name="Davenport K.W."/>
            <person name="Goodwin L.A."/>
            <person name="Kyrpides N."/>
            <person name="Tapia R."/>
            <person name="Pitluck S."/>
            <person name="Lucas S."/>
            <person name="Woyke T."/>
            <person name="Maupin-Furlow J.A."/>
        </authorList>
    </citation>
    <scope>NUCLEOTIDE SEQUENCE [LARGE SCALE GENOMIC DNA]</scope>
    <source>
        <strain evidence="3">ATCC 43099</strain>
        <strain evidence="5">ATCC 43099 / DSM 3394 / CCM 3739 / CIP 104546 / IAM 13178 / JCM 8861 / NBRC 102185 / NCIMB 2190 / MS3</strain>
    </source>
</reference>
<feature type="region of interest" description="Disordered" evidence="2">
    <location>
        <begin position="19"/>
        <end position="49"/>
    </location>
</feature>
<dbReference type="KEGG" id="nmg:Nmag_1806"/>
<keyword evidence="5" id="KW-1185">Reference proteome</keyword>
<dbReference type="STRING" id="547559.Nmag_1806"/>
<name>D3SUX2_NATMM</name>
<reference evidence="5" key="1">
    <citation type="submission" date="2010-02" db="EMBL/GenBank/DDBJ databases">
        <title>Complete sequence of chromosome of Natrialba magadii ATCC 43099.</title>
        <authorList>
            <consortium name="US DOE Joint Genome Institute"/>
            <person name="Lucas S."/>
            <person name="Copeland A."/>
            <person name="Lapidus A."/>
            <person name="Cheng J.-F."/>
            <person name="Bruce D."/>
            <person name="Goodwin L."/>
            <person name="Pitluck S."/>
            <person name="Davenport K."/>
            <person name="Saunders E."/>
            <person name="Detter J.C."/>
            <person name="Han C."/>
            <person name="Tapia R."/>
            <person name="Land M."/>
            <person name="Hauser L."/>
            <person name="Kyrpides N."/>
            <person name="Mikhailova N."/>
            <person name="De Castro R.E."/>
            <person name="Maupin-Furlow J.A."/>
            <person name="Woyke T."/>
        </authorList>
    </citation>
    <scope>NUCLEOTIDE SEQUENCE [LARGE SCALE GENOMIC DNA]</scope>
    <source>
        <strain evidence="5">ATCC 43099 / DSM 3394 / CCM 3739 / CIP 104546 / IAM 13178 / JCM 8861 / NBRC 102185 / NCIMB 2190 / MS3</strain>
    </source>
</reference>
<gene>
    <name evidence="3" type="ordered locus">Nmag_1806</name>
    <name evidence="4" type="ORF">C500_11320</name>
</gene>
<dbReference type="AlphaFoldDB" id="D3SUX2"/>
<organism evidence="3 5">
    <name type="scientific">Natrialba magadii (strain ATCC 43099 / DSM 3394 / CCM 3739 / CIP 104546 / IAM 13178 / JCM 8861 / NBRC 102185 / NCIMB 2190 / MS3)</name>
    <name type="common">Natronobacterium magadii</name>
    <dbReference type="NCBI Taxonomy" id="547559"/>
    <lineage>
        <taxon>Archaea</taxon>
        <taxon>Methanobacteriati</taxon>
        <taxon>Methanobacteriota</taxon>
        <taxon>Stenosarchaea group</taxon>
        <taxon>Halobacteria</taxon>
        <taxon>Halobacteriales</taxon>
        <taxon>Natrialbaceae</taxon>
        <taxon>Natrialba</taxon>
    </lineage>
</organism>
<evidence type="ECO:0000256" key="2">
    <source>
        <dbReference type="SAM" id="MobiDB-lite"/>
    </source>
</evidence>
<evidence type="ECO:0000313" key="5">
    <source>
        <dbReference type="Proteomes" id="UP000001879"/>
    </source>
</evidence>
<protein>
    <submittedName>
        <fullName evidence="3">DUF1917 family protein</fullName>
    </submittedName>
</protein>
<reference evidence="4 6" key="3">
    <citation type="journal article" date="2014" name="PLoS Genet.">
        <title>Phylogenetically driven sequencing of extremely halophilic archaea reveals strategies for static and dynamic osmo-response.</title>
        <authorList>
            <person name="Becker E.A."/>
            <person name="Seitzer P.M."/>
            <person name="Tritt A."/>
            <person name="Larsen D."/>
            <person name="Krusor M."/>
            <person name="Yao A.I."/>
            <person name="Wu D."/>
            <person name="Madern D."/>
            <person name="Eisen J.A."/>
            <person name="Darling A.E."/>
            <person name="Facciotti M.T."/>
        </authorList>
    </citation>
    <scope>NUCLEOTIDE SEQUENCE [LARGE SCALE GENOMIC DNA]</scope>
    <source>
        <strain evidence="6">ATCC 43099 / DSM 3394 / CCM 3739 / CIP 104546 / IAM 13178 / JCM 8861 / NBRC 102185 / NCIMB 2190 / MS3</strain>
        <strain evidence="4">MS-3</strain>
    </source>
</reference>
<dbReference type="PaxDb" id="547559-Nmag_1806"/>
<dbReference type="Proteomes" id="UP000011543">
    <property type="component" value="Unassembled WGS sequence"/>
</dbReference>
<evidence type="ECO:0000313" key="6">
    <source>
        <dbReference type="Proteomes" id="UP000011543"/>
    </source>
</evidence>